<evidence type="ECO:0000313" key="2">
    <source>
        <dbReference type="Proteomes" id="UP001152766"/>
    </source>
</evidence>
<proteinExistence type="predicted"/>
<dbReference type="Proteomes" id="UP001152766">
    <property type="component" value="Unassembled WGS sequence"/>
</dbReference>
<dbReference type="Gene3D" id="3.40.50.1820">
    <property type="entry name" value="alpha/beta hydrolase"/>
    <property type="match status" value="1"/>
</dbReference>
<dbReference type="AlphaFoldDB" id="A0A9X4R7D8"/>
<dbReference type="RefSeq" id="WP_268149046.1">
    <property type="nucleotide sequence ID" value="NZ_JAPPUW010000006.1"/>
</dbReference>
<dbReference type="InterPro" id="IPR050583">
    <property type="entry name" value="Mycobacterial_A85_antigen"/>
</dbReference>
<dbReference type="PANTHER" id="PTHR48098">
    <property type="entry name" value="ENTEROCHELIN ESTERASE-RELATED"/>
    <property type="match status" value="1"/>
</dbReference>
<organism evidence="1 2">
    <name type="scientific">Pelomonas aquatica</name>
    <dbReference type="NCBI Taxonomy" id="431058"/>
    <lineage>
        <taxon>Bacteria</taxon>
        <taxon>Pseudomonadati</taxon>
        <taxon>Pseudomonadota</taxon>
        <taxon>Betaproteobacteria</taxon>
        <taxon>Burkholderiales</taxon>
        <taxon>Sphaerotilaceae</taxon>
        <taxon>Roseateles</taxon>
    </lineage>
</organism>
<evidence type="ECO:0000313" key="1">
    <source>
        <dbReference type="EMBL" id="MDG0865304.1"/>
    </source>
</evidence>
<dbReference type="PANTHER" id="PTHR48098:SF3">
    <property type="entry name" value="IRON(III) ENTEROBACTIN ESTERASE"/>
    <property type="match status" value="1"/>
</dbReference>
<comment type="caution">
    <text evidence="1">The sequence shown here is derived from an EMBL/GenBank/DDBJ whole genome shotgun (WGS) entry which is preliminary data.</text>
</comment>
<name>A0A9X4R7D8_9BURK</name>
<protein>
    <submittedName>
        <fullName evidence="1">Esterase family protein</fullName>
    </submittedName>
</protein>
<keyword evidence="2" id="KW-1185">Reference proteome</keyword>
<dbReference type="InterPro" id="IPR000801">
    <property type="entry name" value="Esterase-like"/>
</dbReference>
<dbReference type="SUPFAM" id="SSF53474">
    <property type="entry name" value="alpha/beta-Hydrolases"/>
    <property type="match status" value="1"/>
</dbReference>
<dbReference type="InterPro" id="IPR029058">
    <property type="entry name" value="AB_hydrolase_fold"/>
</dbReference>
<reference evidence="1" key="1">
    <citation type="submission" date="2019-02" db="EMBL/GenBank/DDBJ databases">
        <title>Draft genome of the type strain Pelomonas aquatica CCUG 52575T.</title>
        <authorList>
            <person name="Gomila M."/>
            <person name="Lalucat J."/>
        </authorList>
    </citation>
    <scope>NUCLEOTIDE SEQUENCE</scope>
    <source>
        <strain evidence="1">CCUG 52575</strain>
    </source>
</reference>
<accession>A0A9X4R7D8</accession>
<sequence length="294" mass="31559">MSVDALASQLRAVLPGLSDAESLRFACAALAGPTFELPTEAQAQDGVPRGSLRELRQTSSATYPGVSRTLRVYEPADKSGPYALIVFQDGARYLGPEAQAATVLDNLINLGALPPTVALFVEPGEEGPGLPIYGGPGNRSVEYDSIGPTYARFLIEELIPVACEGLKLKQDRQQRAIVGLSSGGHCAFNAAWERPDFFSKVLSHCGSFVNLRGGHLLASAVRMSDENKDLRVWLQTGERDLDIVFGNWPLANRELASALAYRGYAHKLVVGPGGHSLAHGGAMLAESLCWLWKE</sequence>
<gene>
    <name evidence="1" type="ORF">EXJ73_22845</name>
</gene>
<dbReference type="EMBL" id="SGUG01000063">
    <property type="protein sequence ID" value="MDG0865304.1"/>
    <property type="molecule type" value="Genomic_DNA"/>
</dbReference>
<dbReference type="Pfam" id="PF00756">
    <property type="entry name" value="Esterase"/>
    <property type="match status" value="1"/>
</dbReference>